<dbReference type="PANTHER" id="PTHR42706:SF1">
    <property type="entry name" value="FORMYLTETRAHYDROFOLATE DEFORMYLASE 2, MITOCHONDRIAL"/>
    <property type="match status" value="1"/>
</dbReference>
<evidence type="ECO:0000256" key="2">
    <source>
        <dbReference type="ARBA" id="ARBA00022801"/>
    </source>
</evidence>
<sequence>MMQKYRLLIETDDQKGLVYKVSKIIYENNLNVERNSEFVDKQHDKFFMRTEFSGEVNIEKMLVDLESTLPVNSEIRLVDSSKKNIVILATKEMHCLGDLLIKHAEGKLDANITAVISNYDNLKNLVEKFDIPFEYVSHEEISREEHEKKVQDIIKKYDYDVIVLAKYMRILSPSFVEQFQGKLLNIHHSFLPAFIGANPYKQAYERGVKIIGATSHFVTDDLDEGPIIAQDIIRVDHNYSWQDMRDAGHDVEKNVLSTALSLVLNDRIFIYNNKTIIL</sequence>
<dbReference type="CDD" id="cd04875">
    <property type="entry name" value="ACT_F4HF-DF"/>
    <property type="match status" value="1"/>
</dbReference>
<dbReference type="HOGENOM" id="CLU_038395_3_2_6"/>
<dbReference type="SUPFAM" id="SSF55021">
    <property type="entry name" value="ACT-like"/>
    <property type="match status" value="1"/>
</dbReference>
<dbReference type="GO" id="GO:0006730">
    <property type="term" value="P:one-carbon metabolic process"/>
    <property type="evidence" value="ECO:0007669"/>
    <property type="project" value="UniProtKB-KW"/>
</dbReference>
<comment type="function">
    <text evidence="3">Catalyzes the hydrolysis of 10-formyltetrahydrofolate (formyl-FH4) to formate and tetrahydrofolate (FH4).</text>
</comment>
<keyword evidence="3" id="KW-0658">Purine biosynthesis</keyword>
<dbReference type="KEGG" id="fph:Fphi_0213"/>
<dbReference type="InterPro" id="IPR044074">
    <property type="entry name" value="PurU_ACT"/>
</dbReference>
<dbReference type="GO" id="GO:0008864">
    <property type="term" value="F:formyltetrahydrofolate deformylase activity"/>
    <property type="evidence" value="ECO:0007669"/>
    <property type="project" value="UniProtKB-UniRule"/>
</dbReference>
<evidence type="ECO:0000313" key="6">
    <source>
        <dbReference type="EMBL" id="ABZ86429.1"/>
    </source>
</evidence>
<dbReference type="eggNOG" id="COG0788">
    <property type="taxonomic scope" value="Bacteria"/>
</dbReference>
<dbReference type="HAMAP" id="MF_01927">
    <property type="entry name" value="PurU"/>
    <property type="match status" value="1"/>
</dbReference>
<dbReference type="InterPro" id="IPR002376">
    <property type="entry name" value="Formyl_transf_N"/>
</dbReference>
<evidence type="ECO:0000259" key="5">
    <source>
        <dbReference type="PROSITE" id="PS51671"/>
    </source>
</evidence>
<comment type="similarity">
    <text evidence="3">Belongs to the PurU family.</text>
</comment>
<dbReference type="GO" id="GO:0006189">
    <property type="term" value="P:'de novo' IMP biosynthetic process"/>
    <property type="evidence" value="ECO:0007669"/>
    <property type="project" value="UniProtKB-UniRule"/>
</dbReference>
<dbReference type="SUPFAM" id="SSF53328">
    <property type="entry name" value="Formyltransferase"/>
    <property type="match status" value="1"/>
</dbReference>
<proteinExistence type="inferred from homology"/>
<dbReference type="PANTHER" id="PTHR42706">
    <property type="entry name" value="FORMYLTETRAHYDROFOLATE DEFORMYLASE"/>
    <property type="match status" value="1"/>
</dbReference>
<dbReference type="PROSITE" id="PS51671">
    <property type="entry name" value="ACT"/>
    <property type="match status" value="1"/>
</dbReference>
<gene>
    <name evidence="3" type="primary">purU</name>
    <name evidence="6" type="ordered locus">Fphi_0213</name>
</gene>
<comment type="catalytic activity">
    <reaction evidence="3">
        <text>(6R)-10-formyltetrahydrofolate + H2O = (6S)-5,6,7,8-tetrahydrofolate + formate + H(+)</text>
        <dbReference type="Rhea" id="RHEA:19833"/>
        <dbReference type="ChEBI" id="CHEBI:15377"/>
        <dbReference type="ChEBI" id="CHEBI:15378"/>
        <dbReference type="ChEBI" id="CHEBI:15740"/>
        <dbReference type="ChEBI" id="CHEBI:57453"/>
        <dbReference type="ChEBI" id="CHEBI:195366"/>
        <dbReference type="EC" id="3.5.1.10"/>
    </reaction>
</comment>
<evidence type="ECO:0000256" key="3">
    <source>
        <dbReference type="HAMAP-Rule" id="MF_01927"/>
    </source>
</evidence>
<dbReference type="InterPro" id="IPR004810">
    <property type="entry name" value="PurU"/>
</dbReference>
<dbReference type="InterPro" id="IPR002912">
    <property type="entry name" value="ACT_dom"/>
</dbReference>
<dbReference type="AlphaFoldDB" id="B0TYR4"/>
<dbReference type="NCBIfam" id="TIGR00655">
    <property type="entry name" value="PurU"/>
    <property type="match status" value="1"/>
</dbReference>
<evidence type="ECO:0000256" key="4">
    <source>
        <dbReference type="NCBIfam" id="TIGR00655"/>
    </source>
</evidence>
<reference evidence="6" key="1">
    <citation type="submission" date="2009-01" db="EMBL/GenBank/DDBJ databases">
        <title>Complete sequence of chromosome of Francisella philomiragia subsp. philomiragia ATCC 25017.</title>
        <authorList>
            <consortium name="US DOE Joint Genome Institute"/>
            <person name="Copeland A."/>
            <person name="Lucas S."/>
            <person name="Lapidus A."/>
            <person name="Barry K."/>
            <person name="Detter J.C."/>
            <person name="Glavina del Rio T."/>
            <person name="Hammon N."/>
            <person name="Israni S."/>
            <person name="Dalin E."/>
            <person name="Tice H."/>
            <person name="Pitluck S."/>
            <person name="Chain P."/>
            <person name="Malfatti S."/>
            <person name="Shin M."/>
            <person name="Vergez L."/>
            <person name="Schmutz J."/>
            <person name="Larimer F."/>
            <person name="Land M."/>
            <person name="Hauser L."/>
            <person name="Richardson P."/>
        </authorList>
    </citation>
    <scope>NUCLEOTIDE SEQUENCE</scope>
    <source>
        <strain evidence="6">ATCC 25017</strain>
    </source>
</reference>
<dbReference type="EMBL" id="CP000937">
    <property type="protein sequence ID" value="ABZ86429.1"/>
    <property type="molecule type" value="Genomic_DNA"/>
</dbReference>
<feature type="active site" evidence="3">
    <location>
        <position position="223"/>
    </location>
</feature>
<dbReference type="NCBIfam" id="NF004684">
    <property type="entry name" value="PRK06027.1"/>
    <property type="match status" value="1"/>
</dbReference>
<evidence type="ECO:0000256" key="1">
    <source>
        <dbReference type="ARBA" id="ARBA00022563"/>
    </source>
</evidence>
<dbReference type="Gene3D" id="3.30.70.260">
    <property type="match status" value="1"/>
</dbReference>
<organism evidence="6">
    <name type="scientific">Francisella philomiragia subsp. philomiragia (strain ATCC 25017 / CCUG 19701 / FSC 153 / O#319-036)</name>
    <dbReference type="NCBI Taxonomy" id="484022"/>
    <lineage>
        <taxon>Bacteria</taxon>
        <taxon>Pseudomonadati</taxon>
        <taxon>Pseudomonadota</taxon>
        <taxon>Gammaproteobacteria</taxon>
        <taxon>Thiotrichales</taxon>
        <taxon>Francisellaceae</taxon>
        <taxon>Francisella</taxon>
    </lineage>
</organism>
<dbReference type="InterPro" id="IPR045865">
    <property type="entry name" value="ACT-like_dom_sf"/>
</dbReference>
<name>B0TYR4_FRAP2</name>
<dbReference type="Pfam" id="PF00551">
    <property type="entry name" value="Formyl_trans_N"/>
    <property type="match status" value="1"/>
</dbReference>
<dbReference type="Gene3D" id="3.40.50.170">
    <property type="entry name" value="Formyl transferase, N-terminal domain"/>
    <property type="match status" value="1"/>
</dbReference>
<keyword evidence="2 3" id="KW-0378">Hydrolase</keyword>
<dbReference type="EC" id="3.5.1.10" evidence="3 4"/>
<dbReference type="UniPathway" id="UPA00074">
    <property type="reaction ID" value="UER00170"/>
</dbReference>
<dbReference type="PRINTS" id="PR01575">
    <property type="entry name" value="FFH4HYDRLASE"/>
</dbReference>
<dbReference type="InterPro" id="IPR036477">
    <property type="entry name" value="Formyl_transf_N_sf"/>
</dbReference>
<feature type="domain" description="ACT" evidence="5">
    <location>
        <begin position="6"/>
        <end position="89"/>
    </location>
</feature>
<accession>B0TYR4</accession>
<comment type="pathway">
    <text evidence="3">Purine metabolism; IMP biosynthesis via de novo pathway; formate from 10-formyl-5,6,7,8-tetrahydrofolate: step 1/1.</text>
</comment>
<dbReference type="PIRSF" id="PIRSF036480">
    <property type="entry name" value="FormyFH4_hydr"/>
    <property type="match status" value="1"/>
</dbReference>
<keyword evidence="1 3" id="KW-0554">One-carbon metabolism</keyword>
<protein>
    <recommendedName>
        <fullName evidence="3 4">Formyltetrahydrofolate deformylase</fullName>
        <ecNumber evidence="3 4">3.5.1.10</ecNumber>
    </recommendedName>
    <alternativeName>
        <fullName evidence="3">Formyl-FH(4) hydrolase</fullName>
    </alternativeName>
</protein>